<keyword evidence="3" id="KW-1185">Reference proteome</keyword>
<reference evidence="2 3" key="1">
    <citation type="submission" date="2020-08" db="EMBL/GenBank/DDBJ databases">
        <title>Genomic Encyclopedia of Type Strains, Phase IV (KMG-IV): sequencing the most valuable type-strain genomes for metagenomic binning, comparative biology and taxonomic classification.</title>
        <authorList>
            <person name="Goeker M."/>
        </authorList>
    </citation>
    <scope>NUCLEOTIDE SEQUENCE [LARGE SCALE GENOMIC DNA]</scope>
    <source>
        <strain evidence="2 3">DSM 12251</strain>
    </source>
</reference>
<feature type="transmembrane region" description="Helical" evidence="1">
    <location>
        <begin position="143"/>
        <end position="160"/>
    </location>
</feature>
<sequence>MIGLFRVTYGFMIVLRLLLVRPAAPMVLGWRQTSHVLRCIYLWMIPAVMMMVGFLTPLAILAHILFGSIIWRRSKVYSLEDVLIRSAGFCLLFLNSHLSFSVDQWLGLDFGLSIPSLVGLNFYCWTFGILMLSAGWEKLCSPMWRRGLGFFYFMSLRHWVKPSFHWANKSRAASVVMSWATIATQFFLVLALLVPAVRWVSFPMSLGFAISLCLMVYLAFLSTQTLLSSTFLFVIEFSPYFKGGPEFALPSGPIGTQAPLLWIACFFLLLAVISCSGLVKLRGGLITTLSAWTIALRPIMIFVETHIYGIYIFRQVAKLPGGDKAVLENWDINGIPCGLQAWHPRTIAGTTYRVTDYCIAVNENVLDRAADRAESIVDLGYAAFLELSPSERKEVTEIDFQVRVFNPEETFVSDTSHWLSAPWQSIGVIKGFPDHPHFVPGGKPPAYRKTLRWPVTFQ</sequence>
<gene>
    <name evidence="2" type="ORF">HNQ64_002596</name>
</gene>
<proteinExistence type="predicted"/>
<feature type="transmembrane region" description="Helical" evidence="1">
    <location>
        <begin position="260"/>
        <end position="279"/>
    </location>
</feature>
<feature type="transmembrane region" description="Helical" evidence="1">
    <location>
        <begin position="291"/>
        <end position="313"/>
    </location>
</feature>
<accession>A0A7W7YLD9</accession>
<evidence type="ECO:0008006" key="4">
    <source>
        <dbReference type="Google" id="ProtNLM"/>
    </source>
</evidence>
<keyword evidence="1" id="KW-1133">Transmembrane helix</keyword>
<feature type="transmembrane region" description="Helical" evidence="1">
    <location>
        <begin position="112"/>
        <end position="136"/>
    </location>
</feature>
<organism evidence="2 3">
    <name type="scientific">Prosthecobacter dejongeii</name>
    <dbReference type="NCBI Taxonomy" id="48465"/>
    <lineage>
        <taxon>Bacteria</taxon>
        <taxon>Pseudomonadati</taxon>
        <taxon>Verrucomicrobiota</taxon>
        <taxon>Verrucomicrobiia</taxon>
        <taxon>Verrucomicrobiales</taxon>
        <taxon>Verrucomicrobiaceae</taxon>
        <taxon>Prosthecobacter</taxon>
    </lineage>
</organism>
<feature type="transmembrane region" description="Helical" evidence="1">
    <location>
        <begin position="172"/>
        <end position="194"/>
    </location>
</feature>
<dbReference type="EMBL" id="JACHIF010000004">
    <property type="protein sequence ID" value="MBB5038338.1"/>
    <property type="molecule type" value="Genomic_DNA"/>
</dbReference>
<evidence type="ECO:0000313" key="2">
    <source>
        <dbReference type="EMBL" id="MBB5038338.1"/>
    </source>
</evidence>
<evidence type="ECO:0000313" key="3">
    <source>
        <dbReference type="Proteomes" id="UP000534294"/>
    </source>
</evidence>
<comment type="caution">
    <text evidence="2">The sequence shown here is derived from an EMBL/GenBank/DDBJ whole genome shotgun (WGS) entry which is preliminary data.</text>
</comment>
<protein>
    <recommendedName>
        <fullName evidence="4">Lipase maturation factor</fullName>
    </recommendedName>
</protein>
<feature type="transmembrane region" description="Helical" evidence="1">
    <location>
        <begin position="206"/>
        <end position="235"/>
    </location>
</feature>
<keyword evidence="1" id="KW-0472">Membrane</keyword>
<feature type="transmembrane region" description="Helical" evidence="1">
    <location>
        <begin position="82"/>
        <end position="100"/>
    </location>
</feature>
<dbReference type="AlphaFoldDB" id="A0A7W7YLD9"/>
<keyword evidence="1" id="KW-0812">Transmembrane</keyword>
<evidence type="ECO:0000256" key="1">
    <source>
        <dbReference type="SAM" id="Phobius"/>
    </source>
</evidence>
<feature type="transmembrane region" description="Helical" evidence="1">
    <location>
        <begin position="7"/>
        <end position="28"/>
    </location>
</feature>
<feature type="transmembrane region" description="Helical" evidence="1">
    <location>
        <begin position="40"/>
        <end position="70"/>
    </location>
</feature>
<name>A0A7W7YLD9_9BACT</name>
<dbReference type="Proteomes" id="UP000534294">
    <property type="component" value="Unassembled WGS sequence"/>
</dbReference>